<feature type="transmembrane region" description="Helical" evidence="1">
    <location>
        <begin position="74"/>
        <end position="95"/>
    </location>
</feature>
<dbReference type="Gene3D" id="3.40.50.1820">
    <property type="entry name" value="alpha/beta hydrolase"/>
    <property type="match status" value="1"/>
</dbReference>
<evidence type="ECO:0000256" key="1">
    <source>
        <dbReference type="SAM" id="Phobius"/>
    </source>
</evidence>
<sequence>MYGESAGAESAALHYVTPEMQSFFQSAIIQSAPITYAEYVTSGVPVGEQLNYSYTDISCFRAASYQQIVAAQKVANTLLTSLKILLFLSIGYLSLTT</sequence>
<dbReference type="PANTHER" id="PTHR45570">
    <property type="entry name" value="CARBOXYLIC ESTER HYDROLASE"/>
    <property type="match status" value="1"/>
</dbReference>
<dbReference type="PANTHER" id="PTHR45570:SF1">
    <property type="entry name" value="CARBOXYLIC ESTER HYDROLASE"/>
    <property type="match status" value="1"/>
</dbReference>
<accession>A0A814IKS3</accession>
<evidence type="ECO:0000313" key="7">
    <source>
        <dbReference type="EMBL" id="CAF3904545.1"/>
    </source>
</evidence>
<dbReference type="EMBL" id="CAJNRG010008014">
    <property type="protein sequence ID" value="CAF2100631.1"/>
    <property type="molecule type" value="Genomic_DNA"/>
</dbReference>
<proteinExistence type="predicted"/>
<dbReference type="Proteomes" id="UP000663866">
    <property type="component" value="Unassembled WGS sequence"/>
</dbReference>
<dbReference type="Proteomes" id="UP000663842">
    <property type="component" value="Unassembled WGS sequence"/>
</dbReference>
<feature type="domain" description="Carboxylesterase type B" evidence="2">
    <location>
        <begin position="2"/>
        <end position="74"/>
    </location>
</feature>
<reference evidence="3" key="1">
    <citation type="submission" date="2021-02" db="EMBL/GenBank/DDBJ databases">
        <authorList>
            <person name="Nowell W R."/>
        </authorList>
    </citation>
    <scope>NUCLEOTIDE SEQUENCE</scope>
</reference>
<keyword evidence="1" id="KW-1133">Transmembrane helix</keyword>
<evidence type="ECO:0000313" key="9">
    <source>
        <dbReference type="Proteomes" id="UP000663855"/>
    </source>
</evidence>
<keyword evidence="1" id="KW-0472">Membrane</keyword>
<evidence type="ECO:0000259" key="2">
    <source>
        <dbReference type="Pfam" id="PF00135"/>
    </source>
</evidence>
<evidence type="ECO:0000313" key="3">
    <source>
        <dbReference type="EMBL" id="CAF1025488.1"/>
    </source>
</evidence>
<protein>
    <recommendedName>
        <fullName evidence="2">Carboxylesterase type B domain-containing protein</fullName>
    </recommendedName>
</protein>
<dbReference type="EMBL" id="CAJOBG010001190">
    <property type="protein sequence ID" value="CAF3904545.1"/>
    <property type="molecule type" value="Genomic_DNA"/>
</dbReference>
<evidence type="ECO:0000313" key="6">
    <source>
        <dbReference type="EMBL" id="CAF3794117.1"/>
    </source>
</evidence>
<dbReference type="Pfam" id="PF00135">
    <property type="entry name" value="COesterase"/>
    <property type="match status" value="1"/>
</dbReference>
<name>A0A814IKS3_9BILA</name>
<keyword evidence="1" id="KW-0812">Transmembrane</keyword>
<dbReference type="EMBL" id="CAJOBF010000301">
    <property type="protein sequence ID" value="CAF3794117.1"/>
    <property type="molecule type" value="Genomic_DNA"/>
</dbReference>
<dbReference type="Proteomes" id="UP000681967">
    <property type="component" value="Unassembled WGS sequence"/>
</dbReference>
<dbReference type="Proteomes" id="UP000663887">
    <property type="component" value="Unassembled WGS sequence"/>
</dbReference>
<dbReference type="SUPFAM" id="SSF53474">
    <property type="entry name" value="alpha/beta-Hydrolases"/>
    <property type="match status" value="1"/>
</dbReference>
<evidence type="ECO:0000313" key="10">
    <source>
        <dbReference type="Proteomes" id="UP000663866"/>
    </source>
</evidence>
<gene>
    <name evidence="8" type="ORF">BYL167_LOCUS31290</name>
    <name evidence="3" type="ORF">CJN711_LOCUS3532</name>
    <name evidence="7" type="ORF">OVN521_LOCUS9694</name>
    <name evidence="6" type="ORF">UXM345_LOCUS4413</name>
    <name evidence="5" type="ORF">WKI299_LOCUS27493</name>
    <name evidence="4" type="ORF">XDN619_LOCUS18610</name>
</gene>
<evidence type="ECO:0000313" key="4">
    <source>
        <dbReference type="EMBL" id="CAF2100631.1"/>
    </source>
</evidence>
<dbReference type="EMBL" id="CAJNOV010000501">
    <property type="protein sequence ID" value="CAF1025488.1"/>
    <property type="molecule type" value="Genomic_DNA"/>
</dbReference>
<dbReference type="AlphaFoldDB" id="A0A814IKS3"/>
<dbReference type="EMBL" id="CAJOBH010054506">
    <property type="protein sequence ID" value="CAF4395009.1"/>
    <property type="molecule type" value="Genomic_DNA"/>
</dbReference>
<comment type="caution">
    <text evidence="3">The sequence shown here is derived from an EMBL/GenBank/DDBJ whole genome shotgun (WGS) entry which is preliminary data.</text>
</comment>
<evidence type="ECO:0000313" key="8">
    <source>
        <dbReference type="EMBL" id="CAF4395009.1"/>
    </source>
</evidence>
<evidence type="ECO:0000313" key="5">
    <source>
        <dbReference type="EMBL" id="CAF2136757.1"/>
    </source>
</evidence>
<dbReference type="InterPro" id="IPR002018">
    <property type="entry name" value="CarbesteraseB"/>
</dbReference>
<dbReference type="InterPro" id="IPR029058">
    <property type="entry name" value="AB_hydrolase_fold"/>
</dbReference>
<organism evidence="3 9">
    <name type="scientific">Rotaria magnacalcarata</name>
    <dbReference type="NCBI Taxonomy" id="392030"/>
    <lineage>
        <taxon>Eukaryota</taxon>
        <taxon>Metazoa</taxon>
        <taxon>Spiralia</taxon>
        <taxon>Gnathifera</taxon>
        <taxon>Rotifera</taxon>
        <taxon>Eurotatoria</taxon>
        <taxon>Bdelloidea</taxon>
        <taxon>Philodinida</taxon>
        <taxon>Philodinidae</taxon>
        <taxon>Rotaria</taxon>
    </lineage>
</organism>
<dbReference type="Proteomes" id="UP000663856">
    <property type="component" value="Unassembled WGS sequence"/>
</dbReference>
<dbReference type="Proteomes" id="UP000663855">
    <property type="component" value="Unassembled WGS sequence"/>
</dbReference>
<dbReference type="EMBL" id="CAJNRF010012012">
    <property type="protein sequence ID" value="CAF2136757.1"/>
    <property type="molecule type" value="Genomic_DNA"/>
</dbReference>
<keyword evidence="10" id="KW-1185">Reference proteome</keyword>